<dbReference type="PANTHER" id="PTHR10796:SF189">
    <property type="entry name" value="SSD DOMAIN-CONTAINING PROTEIN"/>
    <property type="match status" value="1"/>
</dbReference>
<dbReference type="WBParaSite" id="ASIM_0000317801-mRNA-1">
    <property type="protein sequence ID" value="ASIM_0000317801-mRNA-1"/>
    <property type="gene ID" value="ASIM_0000317801"/>
</dbReference>
<gene>
    <name evidence="2" type="ORF">ASIM_LOCUS3025</name>
</gene>
<evidence type="ECO:0000313" key="3">
    <source>
        <dbReference type="Proteomes" id="UP000267096"/>
    </source>
</evidence>
<dbReference type="AlphaFoldDB" id="A0A0M3J6J1"/>
<evidence type="ECO:0000256" key="1">
    <source>
        <dbReference type="SAM" id="Phobius"/>
    </source>
</evidence>
<accession>A0A0M3J6J1</accession>
<dbReference type="Proteomes" id="UP000267096">
    <property type="component" value="Unassembled WGS sequence"/>
</dbReference>
<reference evidence="2 3" key="2">
    <citation type="submission" date="2018-11" db="EMBL/GenBank/DDBJ databases">
        <authorList>
            <consortium name="Pathogen Informatics"/>
        </authorList>
    </citation>
    <scope>NUCLEOTIDE SEQUENCE [LARGE SCALE GENOMIC DNA]</scope>
</reference>
<keyword evidence="1" id="KW-0812">Transmembrane</keyword>
<dbReference type="GO" id="GO:0006897">
    <property type="term" value="P:endocytosis"/>
    <property type="evidence" value="ECO:0007669"/>
    <property type="project" value="TreeGrafter"/>
</dbReference>
<keyword evidence="1" id="KW-0472">Membrane</keyword>
<dbReference type="PANTHER" id="PTHR10796">
    <property type="entry name" value="PATCHED-RELATED"/>
    <property type="match status" value="1"/>
</dbReference>
<name>A0A0M3J6J1_ANISI</name>
<organism evidence="4">
    <name type="scientific">Anisakis simplex</name>
    <name type="common">Herring worm</name>
    <dbReference type="NCBI Taxonomy" id="6269"/>
    <lineage>
        <taxon>Eukaryota</taxon>
        <taxon>Metazoa</taxon>
        <taxon>Ecdysozoa</taxon>
        <taxon>Nematoda</taxon>
        <taxon>Chromadorea</taxon>
        <taxon>Rhabditida</taxon>
        <taxon>Spirurina</taxon>
        <taxon>Ascaridomorpha</taxon>
        <taxon>Ascaridoidea</taxon>
        <taxon>Anisakidae</taxon>
        <taxon>Anisakis</taxon>
        <taxon>Anisakis simplex complex</taxon>
    </lineage>
</organism>
<reference evidence="4" key="1">
    <citation type="submission" date="2017-02" db="UniProtKB">
        <authorList>
            <consortium name="WormBaseParasite"/>
        </authorList>
    </citation>
    <scope>IDENTIFICATION</scope>
</reference>
<dbReference type="EMBL" id="UYRR01004408">
    <property type="protein sequence ID" value="VDK21032.1"/>
    <property type="molecule type" value="Genomic_DNA"/>
</dbReference>
<dbReference type="GO" id="GO:0030659">
    <property type="term" value="C:cytoplasmic vesicle membrane"/>
    <property type="evidence" value="ECO:0007669"/>
    <property type="project" value="TreeGrafter"/>
</dbReference>
<proteinExistence type="predicted"/>
<protein>
    <submittedName>
        <fullName evidence="4">SSD domain-containing protein</fullName>
    </submittedName>
</protein>
<evidence type="ECO:0000313" key="2">
    <source>
        <dbReference type="EMBL" id="VDK21032.1"/>
    </source>
</evidence>
<dbReference type="GO" id="GO:0005886">
    <property type="term" value="C:plasma membrane"/>
    <property type="evidence" value="ECO:0007669"/>
    <property type="project" value="TreeGrafter"/>
</dbReference>
<dbReference type="GO" id="GO:0018996">
    <property type="term" value="P:molting cycle, collagen and cuticulin-based cuticle"/>
    <property type="evidence" value="ECO:0007669"/>
    <property type="project" value="TreeGrafter"/>
</dbReference>
<keyword evidence="1" id="KW-1133">Transmembrane helix</keyword>
<keyword evidence="3" id="KW-1185">Reference proteome</keyword>
<evidence type="ECO:0000313" key="4">
    <source>
        <dbReference type="WBParaSite" id="ASIM_0000317801-mRNA-1"/>
    </source>
</evidence>
<dbReference type="InterPro" id="IPR051697">
    <property type="entry name" value="Patched_domain-protein"/>
</dbReference>
<sequence length="218" mass="25215">MFMDMLYQFAFYAPLLVVCAERQSVAYEQVKVPKKPDVDCTIKIRKFFATLIKYYSKFIASLWAELMFVGVMIAYLYISICGIKALRTDMDGSMLLPSDSQSNEGIRIMNEVIWPDYLGINYVIRNPPDFSDPLEYRKFARMINRIETMNNTIDAGANMIWIRDYLRYLANPSASKLDILFGWMGPDGNRDEPNEKGSSSFIYRLFVVFIILISCNCI</sequence>
<feature type="transmembrane region" description="Helical" evidence="1">
    <location>
        <begin position="58"/>
        <end position="78"/>
    </location>
</feature>
<dbReference type="OrthoDB" id="5875602at2759"/>